<dbReference type="EMBL" id="JBEPCU010000006">
    <property type="protein sequence ID" value="MER6975703.1"/>
    <property type="molecule type" value="Genomic_DNA"/>
</dbReference>
<dbReference type="Proteomes" id="UP001458415">
    <property type="component" value="Unassembled WGS sequence"/>
</dbReference>
<proteinExistence type="predicted"/>
<protein>
    <submittedName>
        <fullName evidence="1">Cupin</fullName>
    </submittedName>
</protein>
<name>A0ABV1VUV2_9ACTN</name>
<dbReference type="RefSeq" id="WP_244217506.1">
    <property type="nucleotide sequence ID" value="NZ_MUBM01000319.1"/>
</dbReference>
<reference evidence="1 2" key="1">
    <citation type="submission" date="2024-06" db="EMBL/GenBank/DDBJ databases">
        <title>The Natural Products Discovery Center: Release of the First 8490 Sequenced Strains for Exploring Actinobacteria Biosynthetic Diversity.</title>
        <authorList>
            <person name="Kalkreuter E."/>
            <person name="Kautsar S.A."/>
            <person name="Yang D."/>
            <person name="Bader C.D."/>
            <person name="Teijaro C.N."/>
            <person name="Fluegel L."/>
            <person name="Davis C.M."/>
            <person name="Simpson J.R."/>
            <person name="Lauterbach L."/>
            <person name="Steele A.D."/>
            <person name="Gui C."/>
            <person name="Meng S."/>
            <person name="Li G."/>
            <person name="Viehrig K."/>
            <person name="Ye F."/>
            <person name="Su P."/>
            <person name="Kiefer A.F."/>
            <person name="Nichols A."/>
            <person name="Cepeda A.J."/>
            <person name="Yan W."/>
            <person name="Fan B."/>
            <person name="Jiang Y."/>
            <person name="Adhikari A."/>
            <person name="Zheng C.-J."/>
            <person name="Schuster L."/>
            <person name="Cowan T.M."/>
            <person name="Smanski M.J."/>
            <person name="Chevrette M.G."/>
            <person name="De Carvalho L.P.S."/>
            <person name="Shen B."/>
        </authorList>
    </citation>
    <scope>NUCLEOTIDE SEQUENCE [LARGE SCALE GENOMIC DNA]</scope>
    <source>
        <strain evidence="1 2">NPDC000634</strain>
    </source>
</reference>
<evidence type="ECO:0000313" key="2">
    <source>
        <dbReference type="Proteomes" id="UP001458415"/>
    </source>
</evidence>
<sequence length="285" mass="29888">MPPAGMRRRVEAIPGRPLPYGILGGCTDVIDVTDEHELLGVEWMALGCSPVRDTDWCPPEESLGDESPGEVSPGALPGQKEFFPPIHEAADPVTIYAGVMCSTIGWSYQEAIDHVRASLELGEQQAVESAFWRYTLAPRAMDLTPAEGPVSIAQGVAALEGCLAESYGGVGTLHVPTGAAALLGCCNIAYVDENRLSTLAGNCVIVGSGYSAANSGPDGTPAPPGTAWLYISGPVVVRRGPIDVIPDRAGASIDRRVNDRRVLAERTYVPATTCTVCAVLVTTCP</sequence>
<keyword evidence="2" id="KW-1185">Reference proteome</keyword>
<evidence type="ECO:0000313" key="1">
    <source>
        <dbReference type="EMBL" id="MER6975703.1"/>
    </source>
</evidence>
<comment type="caution">
    <text evidence="1">The sequence shown here is derived from an EMBL/GenBank/DDBJ whole genome shotgun (WGS) entry which is preliminary data.</text>
</comment>
<organism evidence="1 2">
    <name type="scientific">Streptomyces carpinensis</name>
    <dbReference type="NCBI Taxonomy" id="66369"/>
    <lineage>
        <taxon>Bacteria</taxon>
        <taxon>Bacillati</taxon>
        <taxon>Actinomycetota</taxon>
        <taxon>Actinomycetes</taxon>
        <taxon>Kitasatosporales</taxon>
        <taxon>Streptomycetaceae</taxon>
        <taxon>Streptomyces</taxon>
    </lineage>
</organism>
<gene>
    <name evidence="1" type="ORF">ABT317_01155</name>
</gene>
<accession>A0ABV1VUV2</accession>